<dbReference type="EMBL" id="GL732526">
    <property type="protein sequence ID" value="EFX88308.1"/>
    <property type="molecule type" value="Genomic_DNA"/>
</dbReference>
<proteinExistence type="predicted"/>
<evidence type="ECO:0000313" key="2">
    <source>
        <dbReference type="Proteomes" id="UP000000305"/>
    </source>
</evidence>
<gene>
    <name evidence="1" type="ORF">DAPPUDRAFT_305507</name>
</gene>
<sequence>MQGYNMLIIQVTEACRVKRANCDRTVASNALNDVIPASFVCLPLVLSWFDQGDKRLTKITLDAQIKNADVYLNRRAGLSTTRSVIS</sequence>
<dbReference type="InParanoid" id="E9FX90"/>
<keyword evidence="2" id="KW-1185">Reference proteome</keyword>
<name>E9FX90_DAPPU</name>
<dbReference type="Proteomes" id="UP000000305">
    <property type="component" value="Unassembled WGS sequence"/>
</dbReference>
<dbReference type="AlphaFoldDB" id="E9FX90"/>
<evidence type="ECO:0000313" key="1">
    <source>
        <dbReference type="EMBL" id="EFX88308.1"/>
    </source>
</evidence>
<dbReference type="KEGG" id="dpx:DAPPUDRAFT_305507"/>
<protein>
    <submittedName>
        <fullName evidence="1">Uncharacterized protein</fullName>
    </submittedName>
</protein>
<dbReference type="HOGENOM" id="CLU_2500184_0_0_1"/>
<reference evidence="1 2" key="1">
    <citation type="journal article" date="2011" name="Science">
        <title>The ecoresponsive genome of Daphnia pulex.</title>
        <authorList>
            <person name="Colbourne J.K."/>
            <person name="Pfrender M.E."/>
            <person name="Gilbert D."/>
            <person name="Thomas W.K."/>
            <person name="Tucker A."/>
            <person name="Oakley T.H."/>
            <person name="Tokishita S."/>
            <person name="Aerts A."/>
            <person name="Arnold G.J."/>
            <person name="Basu M.K."/>
            <person name="Bauer D.J."/>
            <person name="Caceres C.E."/>
            <person name="Carmel L."/>
            <person name="Casola C."/>
            <person name="Choi J.H."/>
            <person name="Detter J.C."/>
            <person name="Dong Q."/>
            <person name="Dusheyko S."/>
            <person name="Eads B.D."/>
            <person name="Frohlich T."/>
            <person name="Geiler-Samerotte K.A."/>
            <person name="Gerlach D."/>
            <person name="Hatcher P."/>
            <person name="Jogdeo S."/>
            <person name="Krijgsveld J."/>
            <person name="Kriventseva E.V."/>
            <person name="Kultz D."/>
            <person name="Laforsch C."/>
            <person name="Lindquist E."/>
            <person name="Lopez J."/>
            <person name="Manak J.R."/>
            <person name="Muller J."/>
            <person name="Pangilinan J."/>
            <person name="Patwardhan R.P."/>
            <person name="Pitluck S."/>
            <person name="Pritham E.J."/>
            <person name="Rechtsteiner A."/>
            <person name="Rho M."/>
            <person name="Rogozin I.B."/>
            <person name="Sakarya O."/>
            <person name="Salamov A."/>
            <person name="Schaack S."/>
            <person name="Shapiro H."/>
            <person name="Shiga Y."/>
            <person name="Skalitzky C."/>
            <person name="Smith Z."/>
            <person name="Souvorov A."/>
            <person name="Sung W."/>
            <person name="Tang Z."/>
            <person name="Tsuchiya D."/>
            <person name="Tu H."/>
            <person name="Vos H."/>
            <person name="Wang M."/>
            <person name="Wolf Y.I."/>
            <person name="Yamagata H."/>
            <person name="Yamada T."/>
            <person name="Ye Y."/>
            <person name="Shaw J.R."/>
            <person name="Andrews J."/>
            <person name="Crease T.J."/>
            <person name="Tang H."/>
            <person name="Lucas S.M."/>
            <person name="Robertson H.M."/>
            <person name="Bork P."/>
            <person name="Koonin E.V."/>
            <person name="Zdobnov E.M."/>
            <person name="Grigoriev I.V."/>
            <person name="Lynch M."/>
            <person name="Boore J.L."/>
        </authorList>
    </citation>
    <scope>NUCLEOTIDE SEQUENCE [LARGE SCALE GENOMIC DNA]</scope>
</reference>
<organism evidence="1 2">
    <name type="scientific">Daphnia pulex</name>
    <name type="common">Water flea</name>
    <dbReference type="NCBI Taxonomy" id="6669"/>
    <lineage>
        <taxon>Eukaryota</taxon>
        <taxon>Metazoa</taxon>
        <taxon>Ecdysozoa</taxon>
        <taxon>Arthropoda</taxon>
        <taxon>Crustacea</taxon>
        <taxon>Branchiopoda</taxon>
        <taxon>Diplostraca</taxon>
        <taxon>Cladocera</taxon>
        <taxon>Anomopoda</taxon>
        <taxon>Daphniidae</taxon>
        <taxon>Daphnia</taxon>
    </lineage>
</organism>
<accession>E9FX90</accession>